<keyword evidence="2" id="KW-1185">Reference proteome</keyword>
<protein>
    <submittedName>
        <fullName evidence="1">DUF1217 domain-containing protein</fullName>
    </submittedName>
</protein>
<accession>A0AAE5BS35</accession>
<proteinExistence type="predicted"/>
<gene>
    <name evidence="1" type="ORF">GV832_07040</name>
</gene>
<organism evidence="1 2">
    <name type="scientific">Stagnihabitans tardus</name>
    <dbReference type="NCBI Taxonomy" id="2699202"/>
    <lineage>
        <taxon>Bacteria</taxon>
        <taxon>Pseudomonadati</taxon>
        <taxon>Pseudomonadota</taxon>
        <taxon>Alphaproteobacteria</taxon>
        <taxon>Rhodobacterales</taxon>
        <taxon>Paracoccaceae</taxon>
        <taxon>Stagnihabitans</taxon>
    </lineage>
</organism>
<dbReference type="InterPro" id="IPR010626">
    <property type="entry name" value="DUF1217"/>
</dbReference>
<dbReference type="Proteomes" id="UP001193501">
    <property type="component" value="Unassembled WGS sequence"/>
</dbReference>
<sequence length="265" mass="28900">MTYQPVLPLTGYAGWTLLNRTKSVQTAAFNKSPDVLRDTEYFKANIAKVKTADDLVKDRRLLRVALGAFGLDDDINNKAFIKKILADGSLTTTALANRMTDKRYLSLTQAFGFDLATPSTQVSSFGQEIVTKFLDKQFEVAVGNQDQNLRLALNAQSEVASLAASTGSDTTKWLKVIGNAALASVFQKALGIPKSVGSLDLDQQLAIYQSRAKTVFGNSSLSQFSDTTKVDSLVKRFLTRAQAEELTSQTSSTSIALTLLQTRLR</sequence>
<name>A0AAE5BS35_9RHOB</name>
<dbReference type="InterPro" id="IPR023157">
    <property type="entry name" value="AGR-C-984p-like_sf"/>
</dbReference>
<reference evidence="1" key="1">
    <citation type="submission" date="2020-01" db="EMBL/GenBank/DDBJ databases">
        <authorList>
            <person name="Chen W.-M."/>
        </authorList>
    </citation>
    <scope>NUCLEOTIDE SEQUENCE</scope>
    <source>
        <strain evidence="1">CYK-10</strain>
    </source>
</reference>
<comment type="caution">
    <text evidence="1">The sequence shown here is derived from an EMBL/GenBank/DDBJ whole genome shotgun (WGS) entry which is preliminary data.</text>
</comment>
<dbReference type="Gene3D" id="1.10.3700.10">
    <property type="entry name" value="AGR C 984p-like"/>
    <property type="match status" value="1"/>
</dbReference>
<dbReference type="EMBL" id="JAABNR010000005">
    <property type="protein sequence ID" value="NBZ87335.1"/>
    <property type="molecule type" value="Genomic_DNA"/>
</dbReference>
<dbReference type="Pfam" id="PF06748">
    <property type="entry name" value="DUF1217"/>
    <property type="match status" value="1"/>
</dbReference>
<dbReference type="RefSeq" id="WP_168774140.1">
    <property type="nucleotide sequence ID" value="NZ_JAABNR010000005.1"/>
</dbReference>
<dbReference type="SUPFAM" id="SSF158837">
    <property type="entry name" value="AGR C 984p-like"/>
    <property type="match status" value="1"/>
</dbReference>
<evidence type="ECO:0000313" key="2">
    <source>
        <dbReference type="Proteomes" id="UP001193501"/>
    </source>
</evidence>
<evidence type="ECO:0000313" key="1">
    <source>
        <dbReference type="EMBL" id="NBZ87335.1"/>
    </source>
</evidence>
<dbReference type="AlphaFoldDB" id="A0AAE5BS35"/>